<reference evidence="2 3" key="1">
    <citation type="journal article" date="2011" name="Stand. Genomic Sci.">
        <title>Complete genome sequence of the gliding, heparinolytic Pedobacter saltans type strain (113).</title>
        <authorList>
            <person name="Liolios K."/>
            <person name="Sikorski J."/>
            <person name="Lu M."/>
            <person name="Nolan M."/>
            <person name="Lapidus A."/>
            <person name="Lucas S."/>
            <person name="Hammon N."/>
            <person name="Deshpande S."/>
            <person name="Cheng J.F."/>
            <person name="Tapia R."/>
            <person name="Han C."/>
            <person name="Goodwin L."/>
            <person name="Pitluck S."/>
            <person name="Huntemann M."/>
            <person name="Ivanova N."/>
            <person name="Pagani I."/>
            <person name="Mavromatis K."/>
            <person name="Ovchinikova G."/>
            <person name="Pati A."/>
            <person name="Chen A."/>
            <person name="Palaniappan K."/>
            <person name="Land M."/>
            <person name="Hauser L."/>
            <person name="Brambilla E.M."/>
            <person name="Kotsyurbenko O."/>
            <person name="Rohde M."/>
            <person name="Tindall B.J."/>
            <person name="Abt B."/>
            <person name="Goker M."/>
            <person name="Detter J.C."/>
            <person name="Woyke T."/>
            <person name="Bristow J."/>
            <person name="Eisen J.A."/>
            <person name="Markowitz V."/>
            <person name="Hugenholtz P."/>
            <person name="Klenk H.P."/>
            <person name="Kyrpides N.C."/>
        </authorList>
    </citation>
    <scope>NUCLEOTIDE SEQUENCE [LARGE SCALE GENOMIC DNA]</scope>
    <source>
        <strain evidence="3">ATCC 51119 / DSM 12145 / JCM 21818 / LMG 10337 / NBRC 100064 / NCIMB 13643</strain>
    </source>
</reference>
<dbReference type="RefSeq" id="WP_013631153.1">
    <property type="nucleotide sequence ID" value="NC_015177.1"/>
</dbReference>
<dbReference type="HOGENOM" id="CLU_066814_0_0_10"/>
<dbReference type="STRING" id="762903.Pedsa_0062"/>
<feature type="domain" description="DUF5017" evidence="1">
    <location>
        <begin position="16"/>
        <end position="204"/>
    </location>
</feature>
<evidence type="ECO:0000313" key="3">
    <source>
        <dbReference type="Proteomes" id="UP000000310"/>
    </source>
</evidence>
<reference evidence="3" key="2">
    <citation type="submission" date="2011-02" db="EMBL/GenBank/DDBJ databases">
        <title>The complete genome of Pedobacter saltans DSM 12145.</title>
        <authorList>
            <consortium name="US DOE Joint Genome Institute (JGI-PGF)"/>
            <person name="Lucas S."/>
            <person name="Copeland A."/>
            <person name="Lapidus A."/>
            <person name="Bruce D."/>
            <person name="Goodwin L."/>
            <person name="Pitluck S."/>
            <person name="Kyrpides N."/>
            <person name="Mavromatis K."/>
            <person name="Pagani I."/>
            <person name="Ivanova N."/>
            <person name="Ovchinnikova G."/>
            <person name="Lu M."/>
            <person name="Detter J.C."/>
            <person name="Han C."/>
            <person name="Land M."/>
            <person name="Hauser L."/>
            <person name="Markowitz V."/>
            <person name="Cheng J.-F."/>
            <person name="Hugenholtz P."/>
            <person name="Woyke T."/>
            <person name="Wu D."/>
            <person name="Tindall B."/>
            <person name="Pomrenke H.G."/>
            <person name="Brambilla E."/>
            <person name="Klenk H.-P."/>
            <person name="Eisen J.A."/>
        </authorList>
    </citation>
    <scope>NUCLEOTIDE SEQUENCE [LARGE SCALE GENOMIC DNA]</scope>
    <source>
        <strain evidence="3">ATCC 51119 / DSM 12145 / JCM 21818 / LMG 10337 / NBRC 100064 / NCIMB 13643</strain>
    </source>
</reference>
<dbReference type="eggNOG" id="ENOG5031WDC">
    <property type="taxonomic scope" value="Bacteria"/>
</dbReference>
<dbReference type="Proteomes" id="UP000000310">
    <property type="component" value="Chromosome"/>
</dbReference>
<name>F0SC65_PSESL</name>
<sequence>MKKLFLMSIIALGLLSCNKKEAVELKFNVEPTKTSYKVNDTVTFKVSGNPDQLIFYSGEEGRQYIYKDRLFAESDEITLEFATHKRYGTAAAQPNTISLFASQKYNGAKTTFSEQDWVDISSAFTFSPFDGAENYTPSGVVNLLQLSNLGLNIDKEKPIYFAFKYQGLSNASTQPRIFINKFDIKTKTKEGKVIPVLTLATGGWSSLKIGNTAVDWIIDGGSNTTRLRNQGAAANAPANESWVMTKGFFLTSVIPDRGVALKNMSTRIGEYNYVFTKAGTYKVTFVASNENVYGGDKVIKELEIVVNP</sequence>
<dbReference type="KEGG" id="psn:Pedsa_0062"/>
<dbReference type="InterPro" id="IPR032185">
    <property type="entry name" value="DUF5017"/>
</dbReference>
<dbReference type="PROSITE" id="PS51257">
    <property type="entry name" value="PROKAR_LIPOPROTEIN"/>
    <property type="match status" value="1"/>
</dbReference>
<proteinExistence type="predicted"/>
<dbReference type="AlphaFoldDB" id="F0SC65"/>
<gene>
    <name evidence="2" type="ordered locus">Pedsa_0062</name>
</gene>
<protein>
    <recommendedName>
        <fullName evidence="1">DUF5017 domain-containing protein</fullName>
    </recommendedName>
</protein>
<evidence type="ECO:0000259" key="1">
    <source>
        <dbReference type="Pfam" id="PF16409"/>
    </source>
</evidence>
<evidence type="ECO:0000313" key="2">
    <source>
        <dbReference type="EMBL" id="ADY50650.1"/>
    </source>
</evidence>
<accession>F0SC65</accession>
<organism evidence="2 3">
    <name type="scientific">Pseudopedobacter saltans (strain ATCC 51119 / DSM 12145 / JCM 21818 / CCUG 39354 / LMG 10337 / NBRC 100064 / NCIMB 13643)</name>
    <name type="common">Pedobacter saltans</name>
    <dbReference type="NCBI Taxonomy" id="762903"/>
    <lineage>
        <taxon>Bacteria</taxon>
        <taxon>Pseudomonadati</taxon>
        <taxon>Bacteroidota</taxon>
        <taxon>Sphingobacteriia</taxon>
        <taxon>Sphingobacteriales</taxon>
        <taxon>Sphingobacteriaceae</taxon>
        <taxon>Pseudopedobacter</taxon>
    </lineage>
</organism>
<keyword evidence="3" id="KW-1185">Reference proteome</keyword>
<dbReference type="EMBL" id="CP002545">
    <property type="protein sequence ID" value="ADY50650.1"/>
    <property type="molecule type" value="Genomic_DNA"/>
</dbReference>
<dbReference type="Pfam" id="PF16409">
    <property type="entry name" value="DUF5017"/>
    <property type="match status" value="1"/>
</dbReference>